<proteinExistence type="predicted"/>
<comment type="caution">
    <text evidence="2">The sequence shown here is derived from an EMBL/GenBank/DDBJ whole genome shotgun (WGS) entry which is preliminary data.</text>
</comment>
<organism evidence="2 3">
    <name type="scientific">Macrococcus equipercicus</name>
    <dbReference type="NCBI Taxonomy" id="69967"/>
    <lineage>
        <taxon>Bacteria</taxon>
        <taxon>Bacillati</taxon>
        <taxon>Bacillota</taxon>
        <taxon>Bacilli</taxon>
        <taxon>Bacillales</taxon>
        <taxon>Staphylococcaceae</taxon>
        <taxon>Macrococcus</taxon>
    </lineage>
</organism>
<evidence type="ECO:0000313" key="3">
    <source>
        <dbReference type="Proteomes" id="UP000295735"/>
    </source>
</evidence>
<dbReference type="EMBL" id="SCWC02000005">
    <property type="protein sequence ID" value="KAA1039071.1"/>
    <property type="molecule type" value="Genomic_DNA"/>
</dbReference>
<dbReference type="Pfam" id="PF04471">
    <property type="entry name" value="Mrr_cat"/>
    <property type="match status" value="1"/>
</dbReference>
<reference evidence="2 3" key="1">
    <citation type="submission" date="2019-09" db="EMBL/GenBank/DDBJ databases">
        <authorList>
            <person name="Mazhar S."/>
            <person name="Altermann E."/>
            <person name="Hill C."/>
            <person name="Mcauliffe O."/>
        </authorList>
    </citation>
    <scope>NUCLEOTIDE SEQUENCE [LARGE SCALE GENOMIC DNA]</scope>
    <source>
        <strain evidence="2 3">ATCC 51831</strain>
    </source>
</reference>
<accession>A0ABQ6R7K4</accession>
<name>A0ABQ6R7K4_9STAP</name>
<evidence type="ECO:0000259" key="1">
    <source>
        <dbReference type="Pfam" id="PF04471"/>
    </source>
</evidence>
<evidence type="ECO:0000313" key="2">
    <source>
        <dbReference type="EMBL" id="KAA1039071.1"/>
    </source>
</evidence>
<sequence>MYLIHRITHEGDRARKLLGTKDDKTRLLSIGWGTLTGEEKKKLAEAAKQGREVYRIAVKEVGKEGLSGHRAWFLFNFLSLREGDTVIVPSPNEVSIYKVKGKPVSHIDTYDLGFVVEVESIEEGISRKDYITGELHKKLKFKGSNLVLHGDLKEDVEEVIDHYRKKIKVSNKVLQTKIKLIEVVQDYIENSLTDITFEKLIKEYFKNVGADKVTIPAKNVKMPSNEFIADVDVKAVFEKIKIMIYVQAKLHKGISNLDGVKQLVEYQVEKDEDSNNYQVIKWLINTGEVIENAENEPLDNGIRIIQGKEFAEMLVESGFNFNEESFN</sequence>
<protein>
    <recommendedName>
        <fullName evidence="1">Restriction endonuclease type IV Mrr domain-containing protein</fullName>
    </recommendedName>
</protein>
<dbReference type="Proteomes" id="UP000295735">
    <property type="component" value="Unassembled WGS sequence"/>
</dbReference>
<feature type="domain" description="Restriction endonuclease type IV Mrr" evidence="1">
    <location>
        <begin position="193"/>
        <end position="314"/>
    </location>
</feature>
<gene>
    <name evidence="2" type="ORF">ERX35_007605</name>
</gene>
<keyword evidence="3" id="KW-1185">Reference proteome</keyword>
<dbReference type="InterPro" id="IPR007560">
    <property type="entry name" value="Restrct_endonuc_IV_Mrr"/>
</dbReference>
<dbReference type="RefSeq" id="WP_149459329.1">
    <property type="nucleotide sequence ID" value="NZ_SCWC02000005.1"/>
</dbReference>